<dbReference type="KEGG" id="tcs:IMZ38_02290"/>
<gene>
    <name evidence="2" type="ORF">IMZ38_02290</name>
</gene>
<proteinExistence type="predicted"/>
<evidence type="ECO:0000259" key="1">
    <source>
        <dbReference type="Pfam" id="PF12850"/>
    </source>
</evidence>
<organism evidence="2 3">
    <name type="scientific">Thermosphaera chiliense</name>
    <dbReference type="NCBI Taxonomy" id="3402707"/>
    <lineage>
        <taxon>Archaea</taxon>
        <taxon>Thermoproteota</taxon>
        <taxon>Thermoprotei</taxon>
        <taxon>Desulfurococcales</taxon>
        <taxon>Desulfurococcaceae</taxon>
        <taxon>Thermosphaera</taxon>
    </lineage>
</organism>
<dbReference type="InterPro" id="IPR050126">
    <property type="entry name" value="Ap4A_hydrolase"/>
</dbReference>
<keyword evidence="3" id="KW-1185">Reference proteome</keyword>
<evidence type="ECO:0000313" key="2">
    <source>
        <dbReference type="EMBL" id="QOR95087.1"/>
    </source>
</evidence>
<accession>A0A7M1UTL9</accession>
<dbReference type="OrthoDB" id="9937at2157"/>
<dbReference type="PIRSF" id="PIRSF000883">
    <property type="entry name" value="Pesterase_MJ0912"/>
    <property type="match status" value="1"/>
</dbReference>
<dbReference type="InterPro" id="IPR024654">
    <property type="entry name" value="Calcineurin-like_PHP_lpxH"/>
</dbReference>
<dbReference type="EMBL" id="CP063144">
    <property type="protein sequence ID" value="QOR95087.1"/>
    <property type="molecule type" value="Genomic_DNA"/>
</dbReference>
<dbReference type="PANTHER" id="PTHR42850">
    <property type="entry name" value="METALLOPHOSPHOESTERASE"/>
    <property type="match status" value="1"/>
</dbReference>
<dbReference type="AlphaFoldDB" id="A0A7M1UTL9"/>
<dbReference type="GO" id="GO:0005737">
    <property type="term" value="C:cytoplasm"/>
    <property type="evidence" value="ECO:0007669"/>
    <property type="project" value="TreeGrafter"/>
</dbReference>
<dbReference type="Pfam" id="PF12850">
    <property type="entry name" value="Metallophos_2"/>
    <property type="match status" value="1"/>
</dbReference>
<dbReference type="GO" id="GO:0016791">
    <property type="term" value="F:phosphatase activity"/>
    <property type="evidence" value="ECO:0007669"/>
    <property type="project" value="TreeGrafter"/>
</dbReference>
<protein>
    <submittedName>
        <fullName evidence="2">Metallophosphoesterase family protein</fullName>
    </submittedName>
</protein>
<dbReference type="Gene3D" id="3.60.21.10">
    <property type="match status" value="1"/>
</dbReference>
<dbReference type="PANTHER" id="PTHR42850:SF2">
    <property type="entry name" value="BLL5683 PROTEIN"/>
    <property type="match status" value="1"/>
</dbReference>
<dbReference type="InterPro" id="IPR011152">
    <property type="entry name" value="Pesterase_MJ0912"/>
</dbReference>
<dbReference type="Proteomes" id="UP000593766">
    <property type="component" value="Chromosome"/>
</dbReference>
<dbReference type="InterPro" id="IPR029052">
    <property type="entry name" value="Metallo-depent_PP-like"/>
</dbReference>
<dbReference type="SUPFAM" id="SSF56300">
    <property type="entry name" value="Metallo-dependent phosphatases"/>
    <property type="match status" value="1"/>
</dbReference>
<name>A0A7M1UTL9_9CREN</name>
<sequence>MKILVLSDIHGNMDALQALMNNVPRWDEVWVLGDLVDYGPEPYEVIDYVRSLSPRHVLRGNHDHAVAFGVDCGCGERTHDLSVYTRVNISMKKVSKEHVEWLKSLSPVERVAEKGLEAVIVHGSPRNPLYDYMLPDLSFNDYMRMLTPSPLTLHGFRGRVTGLVVSGHTHIPMDVSLGDVRIVNPGSVGQPRDGDPRASCGLLDTETMEFRIIRVKYDVDKVLSKLRALITDGEVYQRLASILLTGKV</sequence>
<feature type="domain" description="Calcineurin-like phosphoesterase" evidence="1">
    <location>
        <begin position="1"/>
        <end position="207"/>
    </location>
</feature>
<evidence type="ECO:0000313" key="3">
    <source>
        <dbReference type="Proteomes" id="UP000593766"/>
    </source>
</evidence>
<reference evidence="2 3" key="1">
    <citation type="submission" date="2020-10" db="EMBL/GenBank/DDBJ databases">
        <title>Complete genome sequence of Thermosphaera aggregans strain 3507.</title>
        <authorList>
            <person name="Zayulina K.S."/>
            <person name="Elcheninov A.G."/>
            <person name="Toshchakov S.V."/>
            <person name="Kublanov I.V."/>
            <person name="Kochetkova T.V."/>
        </authorList>
    </citation>
    <scope>NUCLEOTIDE SEQUENCE [LARGE SCALE GENOMIC DNA]</scope>
    <source>
        <strain evidence="2 3">3507</strain>
    </source>
</reference>